<dbReference type="Gene3D" id="1.10.1200.10">
    <property type="entry name" value="ACP-like"/>
    <property type="match status" value="1"/>
</dbReference>
<name>A0A6B3QRS0_STRTE</name>
<dbReference type="EMBL" id="JAAIFS010000007">
    <property type="protein sequence ID" value="NEV90749.1"/>
    <property type="molecule type" value="Genomic_DNA"/>
</dbReference>
<dbReference type="SUPFAM" id="SSF47336">
    <property type="entry name" value="ACP-like"/>
    <property type="match status" value="1"/>
</dbReference>
<reference evidence="1" key="1">
    <citation type="journal article" date="2020" name="Microorganisms">
        <title>Isolation, Genomic and Metabolomic Characterization of Streptomyces tendae VITAKN with Quorum Sensing Inhibitory Activity from Southern India.</title>
        <authorList>
            <person name="Ishaque N.M."/>
            <person name="Burgsdorf I."/>
            <person name="Limlingan Malit J.J."/>
            <person name="Saha S."/>
            <person name="Teta R."/>
            <person name="Ewe D."/>
            <person name="Kannabiran K."/>
            <person name="Hrouzek P."/>
            <person name="Steindler L."/>
            <person name="Costantino V."/>
            <person name="Saurav K."/>
        </authorList>
    </citation>
    <scope>NUCLEOTIDE SEQUENCE</scope>
    <source>
        <strain evidence="1">VITAKN</strain>
    </source>
</reference>
<proteinExistence type="predicted"/>
<evidence type="ECO:0000313" key="1">
    <source>
        <dbReference type="EMBL" id="NEV90749.1"/>
    </source>
</evidence>
<dbReference type="InterPro" id="IPR036736">
    <property type="entry name" value="ACP-like_sf"/>
</dbReference>
<evidence type="ECO:0008006" key="2">
    <source>
        <dbReference type="Google" id="ProtNLM"/>
    </source>
</evidence>
<comment type="caution">
    <text evidence="1">The sequence shown here is derived from an EMBL/GenBank/DDBJ whole genome shotgun (WGS) entry which is preliminary data.</text>
</comment>
<organism evidence="1">
    <name type="scientific">Streptomyces tendae</name>
    <dbReference type="NCBI Taxonomy" id="1932"/>
    <lineage>
        <taxon>Bacteria</taxon>
        <taxon>Bacillati</taxon>
        <taxon>Actinomycetota</taxon>
        <taxon>Actinomycetes</taxon>
        <taxon>Kitasatosporales</taxon>
        <taxon>Streptomycetaceae</taxon>
        <taxon>Streptomyces</taxon>
    </lineage>
</organism>
<dbReference type="AlphaFoldDB" id="A0A6B3QRS0"/>
<sequence>MSAGPQQIREGVIRLIISSHEGDISVSDIEAHGGVLEAVNYTSLSYIRLLDAIENEFGAYLDADEGAEALGTVDGIVAAVLAELGSDAA</sequence>
<protein>
    <recommendedName>
        <fullName evidence="2">Acyl carrier protein</fullName>
    </recommendedName>
</protein>
<accession>A0A6B3QRS0</accession>
<dbReference type="RefSeq" id="WP_164460262.1">
    <property type="nucleotide sequence ID" value="NZ_JAAIFS010000007.1"/>
</dbReference>
<gene>
    <name evidence="1" type="ORF">GUR47_29400</name>
</gene>